<dbReference type="GO" id="GO:0005739">
    <property type="term" value="C:mitochondrion"/>
    <property type="evidence" value="ECO:0007669"/>
    <property type="project" value="TreeGrafter"/>
</dbReference>
<comment type="cofactor">
    <cofactor evidence="1">
        <name>Mg(2+)</name>
        <dbReference type="ChEBI" id="CHEBI:18420"/>
    </cofactor>
</comment>
<keyword evidence="4" id="KW-0479">Metal-binding</keyword>
<dbReference type="GO" id="GO:0046872">
    <property type="term" value="F:metal ion binding"/>
    <property type="evidence" value="ECO:0007669"/>
    <property type="project" value="UniProtKB-KW"/>
</dbReference>
<keyword evidence="5 9" id="KW-0547">Nucleotide-binding</keyword>
<comment type="caution">
    <text evidence="12">The sequence shown here is derived from an EMBL/GenBank/DDBJ whole genome shotgun (WGS) entry which is preliminary data.</text>
</comment>
<accession>A0A367KLM1</accession>
<evidence type="ECO:0000256" key="3">
    <source>
        <dbReference type="ARBA" id="ARBA00022598"/>
    </source>
</evidence>
<dbReference type="GO" id="GO:0004326">
    <property type="term" value="F:tetrahydrofolylpolyglutamate synthase activity"/>
    <property type="evidence" value="ECO:0007669"/>
    <property type="project" value="UniProtKB-EC"/>
</dbReference>
<dbReference type="Gene3D" id="3.40.1190.10">
    <property type="entry name" value="Mur-like, catalytic domain"/>
    <property type="match status" value="1"/>
</dbReference>
<evidence type="ECO:0000256" key="9">
    <source>
        <dbReference type="PIRNR" id="PIRNR001563"/>
    </source>
</evidence>
<dbReference type="SUPFAM" id="SSF53244">
    <property type="entry name" value="MurD-like peptide ligases, peptide-binding domain"/>
    <property type="match status" value="1"/>
</dbReference>
<dbReference type="EMBL" id="PJQM01001133">
    <property type="protein sequence ID" value="RCI03134.1"/>
    <property type="molecule type" value="Genomic_DNA"/>
</dbReference>
<comment type="similarity">
    <text evidence="2 9">Belongs to the folylpolyglutamate synthase family.</text>
</comment>
<dbReference type="GO" id="GO:0008841">
    <property type="term" value="F:dihydrofolate synthase activity"/>
    <property type="evidence" value="ECO:0007669"/>
    <property type="project" value="UniProtKB-EC"/>
</dbReference>
<dbReference type="OrthoDB" id="5212574at2759"/>
<dbReference type="InterPro" id="IPR036565">
    <property type="entry name" value="Mur-like_cat_sf"/>
</dbReference>
<dbReference type="GO" id="GO:0005829">
    <property type="term" value="C:cytosol"/>
    <property type="evidence" value="ECO:0007669"/>
    <property type="project" value="TreeGrafter"/>
</dbReference>
<evidence type="ECO:0000259" key="10">
    <source>
        <dbReference type="Pfam" id="PF02875"/>
    </source>
</evidence>
<comment type="pathway">
    <text evidence="9">Cofactor biosynthesis; tetrahydrofolylpolyglutamate biosynthesis.</text>
</comment>
<sequence>MNFGLERTRGLLDALGKPDEQTKIIHVAGTNGKGSVCAYISTVLDTCGYTVGRFNSPHLIEPRDSFSINGQAVSQALYSEATELINEINKKESIGASSFECLVAIAFYLFQQARVEFVVLEVGLGGRDDATNVIQPVMSIITSIGMDHVKILGNSLEEIALAKAGIMKPGRPVVIAPQEEHVALETLVNHAKEAQCPYEVANPSESIRSQTCRLQVGLNQYVYRIRLHGDYQRKNSATAVTALDWLHRLGVIHLTPEFLSTGMENTRWPGRLDWITSTDSLRLETFHLSRLLVDGAHNSPAATALHAYVESLTKRRVVWIMGATVEKDIGAMLDQLIQPGDALLAVSFSQPEGMPWIQSADPSHITNQAKNIKETFSCTSLTQALEKAGSICDKDDVVILCGSLYLAADLYRLLF</sequence>
<dbReference type="STRING" id="4846.A0A367KLM1"/>
<dbReference type="UniPathway" id="UPA00850"/>
<organism evidence="12 13">
    <name type="scientific">Rhizopus stolonifer</name>
    <name type="common">Rhizopus nigricans</name>
    <dbReference type="NCBI Taxonomy" id="4846"/>
    <lineage>
        <taxon>Eukaryota</taxon>
        <taxon>Fungi</taxon>
        <taxon>Fungi incertae sedis</taxon>
        <taxon>Mucoromycota</taxon>
        <taxon>Mucoromycotina</taxon>
        <taxon>Mucoromycetes</taxon>
        <taxon>Mucorales</taxon>
        <taxon>Mucorineae</taxon>
        <taxon>Rhizopodaceae</taxon>
        <taxon>Rhizopus</taxon>
    </lineage>
</organism>
<dbReference type="Pfam" id="PF08245">
    <property type="entry name" value="Mur_ligase_M"/>
    <property type="match status" value="1"/>
</dbReference>
<reference evidence="12 13" key="1">
    <citation type="journal article" date="2018" name="G3 (Bethesda)">
        <title>Phylogenetic and Phylogenomic Definition of Rhizopus Species.</title>
        <authorList>
            <person name="Gryganskyi A.P."/>
            <person name="Golan J."/>
            <person name="Dolatabadi S."/>
            <person name="Mondo S."/>
            <person name="Robb S."/>
            <person name="Idnurm A."/>
            <person name="Muszewska A."/>
            <person name="Steczkiewicz K."/>
            <person name="Masonjones S."/>
            <person name="Liao H.L."/>
            <person name="Gajdeczka M.T."/>
            <person name="Anike F."/>
            <person name="Vuek A."/>
            <person name="Anishchenko I.M."/>
            <person name="Voigt K."/>
            <person name="de Hoog G.S."/>
            <person name="Smith M.E."/>
            <person name="Heitman J."/>
            <person name="Vilgalys R."/>
            <person name="Stajich J.E."/>
        </authorList>
    </citation>
    <scope>NUCLEOTIDE SEQUENCE [LARGE SCALE GENOMIC DNA]</scope>
    <source>
        <strain evidence="12 13">LSU 92-RS-03</strain>
    </source>
</reference>
<dbReference type="Pfam" id="PF02875">
    <property type="entry name" value="Mur_ligase_C"/>
    <property type="match status" value="1"/>
</dbReference>
<dbReference type="InterPro" id="IPR001645">
    <property type="entry name" value="Folylpolyglutamate_synth"/>
</dbReference>
<evidence type="ECO:0000256" key="7">
    <source>
        <dbReference type="ARBA" id="ARBA00022842"/>
    </source>
</evidence>
<comment type="catalytic activity">
    <reaction evidence="9">
        <text>7,8-dihydropteroate + L-glutamate + ATP = 7,8-dihydrofolate + ADP + phosphate + H(+)</text>
        <dbReference type="Rhea" id="RHEA:23584"/>
        <dbReference type="ChEBI" id="CHEBI:15378"/>
        <dbReference type="ChEBI" id="CHEBI:17839"/>
        <dbReference type="ChEBI" id="CHEBI:29985"/>
        <dbReference type="ChEBI" id="CHEBI:30616"/>
        <dbReference type="ChEBI" id="CHEBI:43474"/>
        <dbReference type="ChEBI" id="CHEBI:57451"/>
        <dbReference type="ChEBI" id="CHEBI:456216"/>
        <dbReference type="EC" id="6.3.2.12"/>
    </reaction>
</comment>
<dbReference type="InterPro" id="IPR013221">
    <property type="entry name" value="Mur_ligase_cen"/>
</dbReference>
<keyword evidence="3 9" id="KW-0436">Ligase</keyword>
<dbReference type="PIRSF" id="PIRSF001563">
    <property type="entry name" value="Folylpolyglu_synth"/>
    <property type="match status" value="1"/>
</dbReference>
<dbReference type="AlphaFoldDB" id="A0A367KLM1"/>
<gene>
    <name evidence="12" type="ORF">CU098_010567</name>
</gene>
<dbReference type="Proteomes" id="UP000253551">
    <property type="component" value="Unassembled WGS sequence"/>
</dbReference>
<proteinExistence type="inferred from homology"/>
<dbReference type="InterPro" id="IPR036615">
    <property type="entry name" value="Mur_ligase_C_dom_sf"/>
</dbReference>
<dbReference type="GO" id="GO:0006730">
    <property type="term" value="P:one-carbon metabolic process"/>
    <property type="evidence" value="ECO:0007669"/>
    <property type="project" value="UniProtKB-KW"/>
</dbReference>
<feature type="domain" description="Mur ligase C-terminal" evidence="10">
    <location>
        <begin position="283"/>
        <end position="403"/>
    </location>
</feature>
<evidence type="ECO:0000313" key="13">
    <source>
        <dbReference type="Proteomes" id="UP000253551"/>
    </source>
</evidence>
<evidence type="ECO:0000256" key="4">
    <source>
        <dbReference type="ARBA" id="ARBA00022723"/>
    </source>
</evidence>
<evidence type="ECO:0000259" key="11">
    <source>
        <dbReference type="Pfam" id="PF08245"/>
    </source>
</evidence>
<evidence type="ECO:0000256" key="1">
    <source>
        <dbReference type="ARBA" id="ARBA00001946"/>
    </source>
</evidence>
<dbReference type="PROSITE" id="PS01012">
    <property type="entry name" value="FOLYLPOLYGLU_SYNT_2"/>
    <property type="match status" value="1"/>
</dbReference>
<dbReference type="FunFam" id="3.40.1190.10:FF:000011">
    <property type="entry name" value="Folylpolyglutamate synthase/dihydrofolate synthase"/>
    <property type="match status" value="1"/>
</dbReference>
<dbReference type="PANTHER" id="PTHR11136:SF0">
    <property type="entry name" value="DIHYDROFOLATE SYNTHETASE-RELATED"/>
    <property type="match status" value="1"/>
</dbReference>
<keyword evidence="7" id="KW-0460">Magnesium</keyword>
<dbReference type="Gene3D" id="3.90.190.20">
    <property type="entry name" value="Mur ligase, C-terminal domain"/>
    <property type="match status" value="1"/>
</dbReference>
<dbReference type="InterPro" id="IPR004101">
    <property type="entry name" value="Mur_ligase_C"/>
</dbReference>
<dbReference type="GO" id="GO:0005524">
    <property type="term" value="F:ATP binding"/>
    <property type="evidence" value="ECO:0007669"/>
    <property type="project" value="UniProtKB-KW"/>
</dbReference>
<dbReference type="PROSITE" id="PS01011">
    <property type="entry name" value="FOLYLPOLYGLU_SYNT_1"/>
    <property type="match status" value="1"/>
</dbReference>
<feature type="domain" description="Mur ligase central" evidence="11">
    <location>
        <begin position="27"/>
        <end position="242"/>
    </location>
</feature>
<evidence type="ECO:0000313" key="12">
    <source>
        <dbReference type="EMBL" id="RCI03134.1"/>
    </source>
</evidence>
<dbReference type="SUPFAM" id="SSF53623">
    <property type="entry name" value="MurD-like peptide ligases, catalytic domain"/>
    <property type="match status" value="1"/>
</dbReference>
<dbReference type="PANTHER" id="PTHR11136">
    <property type="entry name" value="FOLYLPOLYGLUTAMATE SYNTHASE-RELATED"/>
    <property type="match status" value="1"/>
</dbReference>
<dbReference type="EC" id="6.3.2.12" evidence="9"/>
<name>A0A367KLM1_RHIST</name>
<keyword evidence="13" id="KW-1185">Reference proteome</keyword>
<evidence type="ECO:0000256" key="8">
    <source>
        <dbReference type="ARBA" id="ARBA00047493"/>
    </source>
</evidence>
<keyword evidence="6 9" id="KW-0067">ATP-binding</keyword>
<evidence type="ECO:0000256" key="2">
    <source>
        <dbReference type="ARBA" id="ARBA00008276"/>
    </source>
</evidence>
<protein>
    <recommendedName>
        <fullName evidence="9">Dihydrofolate synthetase</fullName>
        <ecNumber evidence="9">6.3.2.12</ecNumber>
    </recommendedName>
</protein>
<keyword evidence="9" id="KW-0554">One-carbon metabolism</keyword>
<dbReference type="InterPro" id="IPR018109">
    <property type="entry name" value="Folylpolyglutamate_synth_CS"/>
</dbReference>
<dbReference type="NCBIfam" id="TIGR01499">
    <property type="entry name" value="folC"/>
    <property type="match status" value="1"/>
</dbReference>
<evidence type="ECO:0000256" key="6">
    <source>
        <dbReference type="ARBA" id="ARBA00022840"/>
    </source>
</evidence>
<evidence type="ECO:0000256" key="5">
    <source>
        <dbReference type="ARBA" id="ARBA00022741"/>
    </source>
</evidence>
<comment type="catalytic activity">
    <reaction evidence="8">
        <text>(6S)-5,6,7,8-tetrahydrofolyl-(gamma-L-Glu)(n) + L-glutamate + ATP = (6S)-5,6,7,8-tetrahydrofolyl-(gamma-L-Glu)(n+1) + ADP + phosphate + H(+)</text>
        <dbReference type="Rhea" id="RHEA:10580"/>
        <dbReference type="Rhea" id="RHEA-COMP:14738"/>
        <dbReference type="Rhea" id="RHEA-COMP:14740"/>
        <dbReference type="ChEBI" id="CHEBI:15378"/>
        <dbReference type="ChEBI" id="CHEBI:29985"/>
        <dbReference type="ChEBI" id="CHEBI:30616"/>
        <dbReference type="ChEBI" id="CHEBI:43474"/>
        <dbReference type="ChEBI" id="CHEBI:141005"/>
        <dbReference type="ChEBI" id="CHEBI:456216"/>
        <dbReference type="EC" id="6.3.2.17"/>
    </reaction>
</comment>